<keyword evidence="15" id="KW-1185">Reference proteome</keyword>
<dbReference type="Pfam" id="PF06292">
    <property type="entry name" value="MUN"/>
    <property type="match status" value="4"/>
</dbReference>
<evidence type="ECO:0000256" key="10">
    <source>
        <dbReference type="ARBA" id="ARBA00034103"/>
    </source>
</evidence>
<dbReference type="InterPro" id="IPR057457">
    <property type="entry name" value="CAPS_C2"/>
</dbReference>
<feature type="compositionally biased region" description="Basic and acidic residues" evidence="11">
    <location>
        <begin position="766"/>
        <end position="777"/>
    </location>
</feature>
<proteinExistence type="predicted"/>
<dbReference type="PANTHER" id="PTHR12166:SF6">
    <property type="entry name" value="CALCIUM-DEPENDENT SECRETION ACTIVATOR 1"/>
    <property type="match status" value="1"/>
</dbReference>
<keyword evidence="3" id="KW-0268">Exocytosis</keyword>
<evidence type="ECO:0000256" key="1">
    <source>
        <dbReference type="ARBA" id="ARBA00004156"/>
    </source>
</evidence>
<dbReference type="PROSITE" id="PS50003">
    <property type="entry name" value="PH_DOMAIN"/>
    <property type="match status" value="1"/>
</dbReference>
<dbReference type="InterPro" id="IPR010439">
    <property type="entry name" value="MUN_dom"/>
</dbReference>
<comment type="subcellular location">
    <subcellularLocation>
        <location evidence="1">Cytoplasmic vesicle membrane</location>
    </subcellularLocation>
    <subcellularLocation>
        <location evidence="10">Synapse</location>
    </subcellularLocation>
</comment>
<dbReference type="PANTHER" id="PTHR12166">
    <property type="entry name" value="CALCIUM-DEPENDENT SECRETION ACTIVATOR"/>
    <property type="match status" value="1"/>
</dbReference>
<evidence type="ECO:0000313" key="15">
    <source>
        <dbReference type="Proteomes" id="UP001623349"/>
    </source>
</evidence>
<feature type="region of interest" description="Disordered" evidence="11">
    <location>
        <begin position="1320"/>
        <end position="1344"/>
    </location>
</feature>
<dbReference type="InterPro" id="IPR001849">
    <property type="entry name" value="PH_domain"/>
</dbReference>
<dbReference type="CDD" id="cd01234">
    <property type="entry name" value="PH_CADPS"/>
    <property type="match status" value="1"/>
</dbReference>
<organism evidence="14 15">
    <name type="scientific">Apodemus speciosus</name>
    <name type="common">Large Japanese field mouse</name>
    <dbReference type="NCBI Taxonomy" id="105296"/>
    <lineage>
        <taxon>Eukaryota</taxon>
        <taxon>Metazoa</taxon>
        <taxon>Chordata</taxon>
        <taxon>Craniata</taxon>
        <taxon>Vertebrata</taxon>
        <taxon>Euteleostomi</taxon>
        <taxon>Mammalia</taxon>
        <taxon>Eutheria</taxon>
        <taxon>Euarchontoglires</taxon>
        <taxon>Glires</taxon>
        <taxon>Rodentia</taxon>
        <taxon>Myomorpha</taxon>
        <taxon>Muroidea</taxon>
        <taxon>Muridae</taxon>
        <taxon>Murinae</taxon>
        <taxon>Apodemus</taxon>
    </lineage>
</organism>
<dbReference type="SMART" id="SM00233">
    <property type="entry name" value="PH"/>
    <property type="match status" value="1"/>
</dbReference>
<dbReference type="Pfam" id="PF00169">
    <property type="entry name" value="PH"/>
    <property type="match status" value="1"/>
</dbReference>
<keyword evidence="7" id="KW-0446">Lipid-binding</keyword>
<reference evidence="14 15" key="1">
    <citation type="submission" date="2024-08" db="EMBL/GenBank/DDBJ databases">
        <title>The draft genome of Apodemus speciosus.</title>
        <authorList>
            <person name="Nabeshima K."/>
            <person name="Suzuki S."/>
            <person name="Onuma M."/>
        </authorList>
    </citation>
    <scope>NUCLEOTIDE SEQUENCE [LARGE SCALE GENOMIC DNA]</scope>
    <source>
        <strain evidence="14">IB14-021</strain>
    </source>
</reference>
<protein>
    <submittedName>
        <fullName evidence="14">Calcium-dependent secretion activator 1</fullName>
    </submittedName>
</protein>
<keyword evidence="2" id="KW-0813">Transport</keyword>
<dbReference type="Gene3D" id="2.30.29.30">
    <property type="entry name" value="Pleckstrin-homology domain (PH domain)/Phosphotyrosine-binding domain (PTB)"/>
    <property type="match status" value="1"/>
</dbReference>
<dbReference type="Pfam" id="PF25341">
    <property type="entry name" value="C2_CAPS"/>
    <property type="match status" value="1"/>
</dbReference>
<evidence type="ECO:0000256" key="8">
    <source>
        <dbReference type="ARBA" id="ARBA00023136"/>
    </source>
</evidence>
<dbReference type="SMART" id="SM01145">
    <property type="entry name" value="DUF1041"/>
    <property type="match status" value="1"/>
</dbReference>
<evidence type="ECO:0000259" key="12">
    <source>
        <dbReference type="PROSITE" id="PS50003"/>
    </source>
</evidence>
<dbReference type="PROSITE" id="PS51258">
    <property type="entry name" value="MHD1"/>
    <property type="match status" value="1"/>
</dbReference>
<accession>A0ABQ0FH74</accession>
<evidence type="ECO:0000256" key="4">
    <source>
        <dbReference type="ARBA" id="ARBA00022723"/>
    </source>
</evidence>
<evidence type="ECO:0000256" key="6">
    <source>
        <dbReference type="ARBA" id="ARBA00023018"/>
    </source>
</evidence>
<evidence type="ECO:0000313" key="14">
    <source>
        <dbReference type="EMBL" id="GAB1298605.1"/>
    </source>
</evidence>
<keyword evidence="8" id="KW-0472">Membrane</keyword>
<evidence type="ECO:0000256" key="9">
    <source>
        <dbReference type="ARBA" id="ARBA00023329"/>
    </source>
</evidence>
<keyword evidence="5" id="KW-0106">Calcium</keyword>
<evidence type="ECO:0000256" key="2">
    <source>
        <dbReference type="ARBA" id="ARBA00022448"/>
    </source>
</evidence>
<feature type="compositionally biased region" description="Gly residues" evidence="11">
    <location>
        <begin position="44"/>
        <end position="75"/>
    </location>
</feature>
<dbReference type="InterPro" id="IPR014770">
    <property type="entry name" value="Munc13_1"/>
</dbReference>
<gene>
    <name evidence="14" type="ORF">APTSU1_001384100</name>
</gene>
<evidence type="ECO:0000259" key="13">
    <source>
        <dbReference type="PROSITE" id="PS51258"/>
    </source>
</evidence>
<keyword evidence="4" id="KW-0479">Metal-binding</keyword>
<keyword evidence="9" id="KW-0968">Cytoplasmic vesicle</keyword>
<name>A0ABQ0FH74_APOSI</name>
<dbReference type="InterPro" id="IPR011993">
    <property type="entry name" value="PH-like_dom_sf"/>
</dbReference>
<feature type="compositionally biased region" description="Acidic residues" evidence="11">
    <location>
        <begin position="1"/>
        <end position="19"/>
    </location>
</feature>
<feature type="compositionally biased region" description="Basic and acidic residues" evidence="11">
    <location>
        <begin position="96"/>
        <end position="107"/>
    </location>
</feature>
<evidence type="ECO:0000256" key="11">
    <source>
        <dbReference type="SAM" id="MobiDB-lite"/>
    </source>
</evidence>
<feature type="region of interest" description="Disordered" evidence="11">
    <location>
        <begin position="736"/>
        <end position="783"/>
    </location>
</feature>
<keyword evidence="6" id="KW-0770">Synapse</keyword>
<feature type="domain" description="MHD1" evidence="13">
    <location>
        <begin position="907"/>
        <end position="1063"/>
    </location>
</feature>
<comment type="caution">
    <text evidence="14">The sequence shown here is derived from an EMBL/GenBank/DDBJ whole genome shotgun (WGS) entry which is preliminary data.</text>
</comment>
<sequence>MLDPSSSEEESDEILEEESGKEVLGSAASGARLSPSRTSEGSAGSAGMGGSGAGAGVGAGGGGGSGASSGGGAGGLQPSSRAGGGRPSSPSPSVVSEKEKEELERLQKEEEERKKRLQLYVFVMRCIAYPFNAKQPTDMARRQQKISKQQLQTVKDRFQAFLNGETQIVADEAFMNAVQSYYEVFLKSDRVARMVQSGGCSANDSREVFKKHIEKRVRSLPEIDGLSKETVLSSWMAKFDAIYRGEEDPRKQQARMTASAASELILSKEQLYEMFQNILGIKKFEHQLLYNACQLDNPDEQAAQIRRELDGRLQMADQIARERKFPKFVSKEMENMYIEELKSSVNLLMANLESMPVSKGGEFKLQKLKRSHNASIIDMGEESENQLSKSDVLLNFSLEVILPLALGFNPFYVIPFQVVIMEVQGLKSLAPNRIVYCTMEVEGGEKLQTDQAEASKPTWGTQGDFSTTHALPAVKVKLFTESTGVLALEDKELGRVILHPTPNSPKQSEWHKMTVSKNCPDQDLKIKLAVRMDKPQNMKHSGYLWTIGKNVWKRWKKRFFVLVQVSQYTFAMCSYREKKAEPQELLQLDGYTVDYTDPQPGLEGGRAFFNAVKEGDTVIFASDDEQDRILWVQAMYRATGQSHKPVPPTQVQKLNAKGGNVPQLDAPISQFSGWFSPGQVFVLDEYCARNGVRGCHRHLCYLRDLLERAENGAMIDPTLLHYSFAFCASHVHGNSTDFQGGKSPPSPEPEAKKDPRRESKKRKESKAHSSQEQKRPDGIGTVTVEEKERFEEIKERLRVLLENQITHFRYCFPFGRPEGALKATLSLLERVRMDVRHIKGHAVLMKDIVTPVPQEEVKTVIRKCLEQAALVNYSRLSEYAKIEENVGRLITPAKKLEDTIRLAELVIEVLQQNEEHHAEAFADYNLCNGKFHKHLQDLFAPLVVRYVDLMESSIAQSIHRGFERESWEPVKSLTSNLPNVNLPNVNLPKVPNLPVNIPLGIPQMPTFSAPNGSGTSEDLFWKLDALQTFIRDLHWPEEEFGKHLEQRLKLMASDMIESCVKRTRIAFEVKLQKTSRSTDFRVPQSICTMFNVMVDAKAQSTKLCSMEMGQESTREAVIEGCPRLFSKSRPMRERTCGQLLRHDIQVVLYKHQYHSKIDELIEETVKEMITLLVAKFVTILEGVLAKLSRYDEGTLFSSFLSFTVKAASKYVDVPKPGMDVADAYVTFVRHSQDVLRDKVNEEMYIERLFDQWYSSSMSIICTWLTDRMDLQLHIYQLKTLIRMVKKTYRDFRLQGVLDSTLNSKTYETIRNRLTVEEATASVSEGGGLQGISMKDSDEEDEEDD</sequence>
<dbReference type="Proteomes" id="UP001623349">
    <property type="component" value="Unassembled WGS sequence"/>
</dbReference>
<dbReference type="InterPro" id="IPR033227">
    <property type="entry name" value="CAPS"/>
</dbReference>
<evidence type="ECO:0000256" key="3">
    <source>
        <dbReference type="ARBA" id="ARBA00022483"/>
    </source>
</evidence>
<dbReference type="EMBL" id="BAAFST010000014">
    <property type="protein sequence ID" value="GAB1298605.1"/>
    <property type="molecule type" value="Genomic_DNA"/>
</dbReference>
<dbReference type="SUPFAM" id="SSF50729">
    <property type="entry name" value="PH domain-like"/>
    <property type="match status" value="1"/>
</dbReference>
<feature type="region of interest" description="Disordered" evidence="11">
    <location>
        <begin position="1"/>
        <end position="107"/>
    </location>
</feature>
<feature type="domain" description="PH" evidence="12">
    <location>
        <begin position="537"/>
        <end position="640"/>
    </location>
</feature>
<evidence type="ECO:0000256" key="7">
    <source>
        <dbReference type="ARBA" id="ARBA00023121"/>
    </source>
</evidence>
<evidence type="ECO:0000256" key="5">
    <source>
        <dbReference type="ARBA" id="ARBA00022837"/>
    </source>
</evidence>